<dbReference type="AlphaFoldDB" id="A0A4R1CED4"/>
<dbReference type="PANTHER" id="PTHR34408">
    <property type="entry name" value="FAMILY PROTEIN, PUTATIVE-RELATED"/>
    <property type="match status" value="1"/>
</dbReference>
<feature type="domain" description="Peptidase M15C" evidence="2">
    <location>
        <begin position="122"/>
        <end position="181"/>
    </location>
</feature>
<evidence type="ECO:0000259" key="2">
    <source>
        <dbReference type="Pfam" id="PF13539"/>
    </source>
</evidence>
<dbReference type="SUPFAM" id="SSF53955">
    <property type="entry name" value="Lysozyme-like"/>
    <property type="match status" value="1"/>
</dbReference>
<feature type="region of interest" description="Disordered" evidence="1">
    <location>
        <begin position="1"/>
        <end position="59"/>
    </location>
</feature>
<gene>
    <name evidence="3" type="ORF">EPD65_07255</name>
</gene>
<dbReference type="Gene3D" id="1.10.101.10">
    <property type="entry name" value="PGBD-like superfamily/PGBD"/>
    <property type="match status" value="1"/>
</dbReference>
<comment type="caution">
    <text evidence="3">The sequence shown here is derived from an EMBL/GenBank/DDBJ whole genome shotgun (WGS) entry which is preliminary data.</text>
</comment>
<dbReference type="Gene3D" id="1.10.530.10">
    <property type="match status" value="1"/>
</dbReference>
<dbReference type="InterPro" id="IPR052354">
    <property type="entry name" value="Cell_Wall_Dynamics_Protein"/>
</dbReference>
<evidence type="ECO:0000256" key="1">
    <source>
        <dbReference type="SAM" id="MobiDB-lite"/>
    </source>
</evidence>
<dbReference type="InterPro" id="IPR023346">
    <property type="entry name" value="Lysozyme-like_dom_sf"/>
</dbReference>
<organism evidence="3 4">
    <name type="scientific">Nocardioides jejuensis</name>
    <dbReference type="NCBI Taxonomy" id="2502782"/>
    <lineage>
        <taxon>Bacteria</taxon>
        <taxon>Bacillati</taxon>
        <taxon>Actinomycetota</taxon>
        <taxon>Actinomycetes</taxon>
        <taxon>Propionibacteriales</taxon>
        <taxon>Nocardioidaceae</taxon>
        <taxon>Nocardioides</taxon>
    </lineage>
</organism>
<reference evidence="3 4" key="1">
    <citation type="submission" date="2019-03" db="EMBL/GenBank/DDBJ databases">
        <authorList>
            <person name="Kim M.K.M."/>
        </authorList>
    </citation>
    <scope>NUCLEOTIDE SEQUENCE [LARGE SCALE GENOMIC DNA]</scope>
    <source>
        <strain evidence="3 4">18JY15-6</strain>
    </source>
</reference>
<sequence length="482" mass="51477">MRSGNGSTPAIPSASSARVTAASAAPRVRSGTRGGDAVVTGAVGRSDQTRLSRREREMSDAHLERIDGLQPKARRLAQAAFDDAAKEGVGVMVTQGLRTFAEQQRLFDQGRTTPGQIVTRARPGQSYHNFGLAFDFVVVRNGQAVWDQNDADWRRFVQICKGHNFEWGGDWRSFKDFPHLQVAGAPSLAELIASFPHGWRGTAARSRWREATALPLRNGTKDPDPDAGTGLVAQVQRLVQVHADGYFGDDTEAAVTAFQVTHDAAGADVAPGKGLATNGVVDRATFAALQAADQAADQAEAGAGGGWLSPARIAAAVGADPSGVARNWPLIARALRRAGMRGPRAKIAAAATVRVEVGAGFQPINEFGDADYFTRMYEGRTDLGNTEPGDGARYHGRGYIQLTGRANYRTYGARLGLPLEDRPEIALDPAVAAQVLVAYFDQRGVDDAARRGQWELVRRKVNGGLNGWPVFKSAVDALKAAA</sequence>
<feature type="compositionally biased region" description="Basic and acidic residues" evidence="1">
    <location>
        <begin position="47"/>
        <end position="59"/>
    </location>
</feature>
<evidence type="ECO:0000313" key="3">
    <source>
        <dbReference type="EMBL" id="TCJ28957.1"/>
    </source>
</evidence>
<keyword evidence="4" id="KW-1185">Reference proteome</keyword>
<dbReference type="Gene3D" id="3.30.1380.10">
    <property type="match status" value="1"/>
</dbReference>
<evidence type="ECO:0000313" key="4">
    <source>
        <dbReference type="Proteomes" id="UP000295453"/>
    </source>
</evidence>
<protein>
    <recommendedName>
        <fullName evidence="2">Peptidase M15C domain-containing protein</fullName>
    </recommendedName>
</protein>
<dbReference type="InterPro" id="IPR036365">
    <property type="entry name" value="PGBD-like_sf"/>
</dbReference>
<dbReference type="Pfam" id="PF13539">
    <property type="entry name" value="Peptidase_M15_4"/>
    <property type="match status" value="1"/>
</dbReference>
<dbReference type="GO" id="GO:0008233">
    <property type="term" value="F:peptidase activity"/>
    <property type="evidence" value="ECO:0007669"/>
    <property type="project" value="InterPro"/>
</dbReference>
<dbReference type="EMBL" id="SJZJ01000009">
    <property type="protein sequence ID" value="TCJ28957.1"/>
    <property type="molecule type" value="Genomic_DNA"/>
</dbReference>
<dbReference type="InterPro" id="IPR009045">
    <property type="entry name" value="Zn_M74/Hedgehog-like"/>
</dbReference>
<dbReference type="Proteomes" id="UP000295453">
    <property type="component" value="Unassembled WGS sequence"/>
</dbReference>
<dbReference type="SUPFAM" id="SSF47090">
    <property type="entry name" value="PGBD-like"/>
    <property type="match status" value="1"/>
</dbReference>
<dbReference type="PANTHER" id="PTHR34408:SF1">
    <property type="entry name" value="GLYCOSYL HYDROLASE FAMILY 19 DOMAIN-CONTAINING PROTEIN HI_1415"/>
    <property type="match status" value="1"/>
</dbReference>
<proteinExistence type="predicted"/>
<dbReference type="OrthoDB" id="3809801at2"/>
<dbReference type="SUPFAM" id="SSF55166">
    <property type="entry name" value="Hedgehog/DD-peptidase"/>
    <property type="match status" value="1"/>
</dbReference>
<dbReference type="InterPro" id="IPR036366">
    <property type="entry name" value="PGBDSf"/>
</dbReference>
<accession>A0A4R1CED4</accession>
<dbReference type="InterPro" id="IPR039561">
    <property type="entry name" value="Peptidase_M15C"/>
</dbReference>
<dbReference type="CDD" id="cd14845">
    <property type="entry name" value="L-Ala-D-Glu_peptidase_like"/>
    <property type="match status" value="1"/>
</dbReference>
<feature type="compositionally biased region" description="Low complexity" evidence="1">
    <location>
        <begin position="12"/>
        <end position="29"/>
    </location>
</feature>
<name>A0A4R1CED4_9ACTN</name>
<feature type="compositionally biased region" description="Polar residues" evidence="1">
    <location>
        <begin position="1"/>
        <end position="10"/>
    </location>
</feature>